<dbReference type="EMBL" id="LAPV01000008">
    <property type="protein sequence ID" value="KKC34929.1"/>
    <property type="molecule type" value="Genomic_DNA"/>
</dbReference>
<keyword evidence="2" id="KW-1185">Reference proteome</keyword>
<organism evidence="1 2">
    <name type="scientific">Devosia psychrophila</name>
    <dbReference type="NCBI Taxonomy" id="728005"/>
    <lineage>
        <taxon>Bacteria</taxon>
        <taxon>Pseudomonadati</taxon>
        <taxon>Pseudomonadota</taxon>
        <taxon>Alphaproteobacteria</taxon>
        <taxon>Hyphomicrobiales</taxon>
        <taxon>Devosiaceae</taxon>
        <taxon>Devosia</taxon>
    </lineage>
</organism>
<evidence type="ECO:0000313" key="1">
    <source>
        <dbReference type="EMBL" id="KKC34929.1"/>
    </source>
</evidence>
<reference evidence="1 2" key="1">
    <citation type="submission" date="2015-03" db="EMBL/GenBank/DDBJ databases">
        <authorList>
            <person name="Lepp D."/>
            <person name="Hassan Y.I."/>
            <person name="Li X.-Z."/>
            <person name="Zhou T."/>
        </authorList>
    </citation>
    <scope>NUCLEOTIDE SEQUENCE [LARGE SCALE GENOMIC DNA]</scope>
    <source>
        <strain evidence="1 2">Cr7-05</strain>
    </source>
</reference>
<proteinExistence type="predicted"/>
<evidence type="ECO:0000313" key="2">
    <source>
        <dbReference type="Proteomes" id="UP000033519"/>
    </source>
</evidence>
<protein>
    <submittedName>
        <fullName evidence="1">Uncharacterized protein</fullName>
    </submittedName>
</protein>
<gene>
    <name evidence="1" type="ORF">WH91_00285</name>
</gene>
<accession>A0ABR5E407</accession>
<sequence length="62" mass="6791">MSKTLAGQIADSTLTVINPQNRLIALTAALSRHGFARPAEQPELADRTKVIAWLLETYSPRS</sequence>
<name>A0ABR5E407_9HYPH</name>
<dbReference type="Proteomes" id="UP000033519">
    <property type="component" value="Unassembled WGS sequence"/>
</dbReference>
<comment type="caution">
    <text evidence="1">The sequence shown here is derived from an EMBL/GenBank/DDBJ whole genome shotgun (WGS) entry which is preliminary data.</text>
</comment>